<organism evidence="1">
    <name type="scientific">marine metagenome</name>
    <dbReference type="NCBI Taxonomy" id="408172"/>
    <lineage>
        <taxon>unclassified sequences</taxon>
        <taxon>metagenomes</taxon>
        <taxon>ecological metagenomes</taxon>
    </lineage>
</organism>
<dbReference type="InterPro" id="IPR015943">
    <property type="entry name" value="WD40/YVTN_repeat-like_dom_sf"/>
</dbReference>
<name>A0A382Z4F8_9ZZZZ</name>
<feature type="non-terminal residue" evidence="1">
    <location>
        <position position="1"/>
    </location>
</feature>
<protein>
    <recommendedName>
        <fullName evidence="2">DUF4394 domain-containing protein</fullName>
    </recommendedName>
</protein>
<dbReference type="Gene3D" id="2.130.10.10">
    <property type="entry name" value="YVTN repeat-like/Quinoprotein amine dehydrogenase"/>
    <property type="match status" value="1"/>
</dbReference>
<accession>A0A382Z4F8</accession>
<dbReference type="AlphaFoldDB" id="A0A382Z4F8"/>
<evidence type="ECO:0008006" key="2">
    <source>
        <dbReference type="Google" id="ProtNLM"/>
    </source>
</evidence>
<feature type="non-terminal residue" evidence="1">
    <location>
        <position position="260"/>
    </location>
</feature>
<gene>
    <name evidence="1" type="ORF">METZ01_LOCUS442943</name>
</gene>
<reference evidence="1" key="1">
    <citation type="submission" date="2018-05" db="EMBL/GenBank/DDBJ databases">
        <authorList>
            <person name="Lanie J.A."/>
            <person name="Ng W.-L."/>
            <person name="Kazmierczak K.M."/>
            <person name="Andrzejewski T.M."/>
            <person name="Davidsen T.M."/>
            <person name="Wayne K.J."/>
            <person name="Tettelin H."/>
            <person name="Glass J.I."/>
            <person name="Rusch D."/>
            <person name="Podicherti R."/>
            <person name="Tsui H.-C.T."/>
            <person name="Winkler M.E."/>
        </authorList>
    </citation>
    <scope>NUCLEOTIDE SEQUENCE</scope>
</reference>
<dbReference type="EMBL" id="UINC01180741">
    <property type="protein sequence ID" value="SVD90089.1"/>
    <property type="molecule type" value="Genomic_DNA"/>
</dbReference>
<sequence>QINDLIEHSDNTDDYPLGMYPSFMGSAPLNGVPVAESEEPADFAFMLQAKGHSIDYFHQIVTAFDLSAPEILPSLGSNPAGSNFHGAGSFVKDDQSYYYIVDHTNNLWKLDTNLVTAEDLGSLSVDGGQGITGLATDPTDGTLYGVSTDCSSSNLVTLDPETGNVATVGSTGIECAIAIAIDADGVIYTYGIKSDNMYTLDKTTGASSLLGSIGFDASYGQGMSYDSYTGQIYMAAYNNATQAPELRVVNPETGGATLIG</sequence>
<proteinExistence type="predicted"/>
<dbReference type="SUPFAM" id="SSF63825">
    <property type="entry name" value="YWTD domain"/>
    <property type="match status" value="1"/>
</dbReference>
<evidence type="ECO:0000313" key="1">
    <source>
        <dbReference type="EMBL" id="SVD90089.1"/>
    </source>
</evidence>